<name>A0A1D9LFN5_9NEIS</name>
<feature type="region of interest" description="Disordered" evidence="1">
    <location>
        <begin position="90"/>
        <end position="109"/>
    </location>
</feature>
<sequence length="109" mass="11391">MVIPRRAGLLILIGLAAAGGAAWRLRQAEPPSPPQATAKPAAAPPVQPIVHQATPATQWRPPARPALPPMKKGGDSWRPDAAPVVAKVEIQRGAPDIPDAQPLPRPPDP</sequence>
<dbReference type="KEGG" id="cvc:BKX93_08210"/>
<evidence type="ECO:0000313" key="2">
    <source>
        <dbReference type="EMBL" id="AOZ49984.1"/>
    </source>
</evidence>
<dbReference type="STRING" id="1108595.BKX93_08210"/>
<dbReference type="AlphaFoldDB" id="A0A1D9LFN5"/>
<evidence type="ECO:0000256" key="1">
    <source>
        <dbReference type="SAM" id="MobiDB-lite"/>
    </source>
</evidence>
<feature type="region of interest" description="Disordered" evidence="1">
    <location>
        <begin position="27"/>
        <end position="82"/>
    </location>
</feature>
<organism evidence="2 3">
    <name type="scientific">Chromobacterium vaccinii</name>
    <dbReference type="NCBI Taxonomy" id="1108595"/>
    <lineage>
        <taxon>Bacteria</taxon>
        <taxon>Pseudomonadati</taxon>
        <taxon>Pseudomonadota</taxon>
        <taxon>Betaproteobacteria</taxon>
        <taxon>Neisseriales</taxon>
        <taxon>Chromobacteriaceae</taxon>
        <taxon>Chromobacterium</taxon>
    </lineage>
</organism>
<protein>
    <submittedName>
        <fullName evidence="2">Uncharacterized protein</fullName>
    </submittedName>
</protein>
<evidence type="ECO:0000313" key="3">
    <source>
        <dbReference type="Proteomes" id="UP000178776"/>
    </source>
</evidence>
<reference evidence="2 3" key="1">
    <citation type="submission" date="2016-10" db="EMBL/GenBank/DDBJ databases">
        <title>Chromobacterium muskegensis sp. nov., an insecticidal bacterium isolated from Sphagnum bogs.</title>
        <authorList>
            <person name="Sparks M.E."/>
            <person name="Blackburn M.B."/>
            <person name="Gundersen-Rindal D.E."/>
            <person name="Mitchell A."/>
            <person name="Farrar R."/>
            <person name="Kuhar D."/>
        </authorList>
    </citation>
    <scope>NUCLEOTIDE SEQUENCE [LARGE SCALE GENOMIC DNA]</scope>
    <source>
        <strain evidence="2 3">21-1</strain>
    </source>
</reference>
<proteinExistence type="predicted"/>
<dbReference type="Proteomes" id="UP000178776">
    <property type="component" value="Chromosome"/>
</dbReference>
<gene>
    <name evidence="2" type="ORF">BKX93_08210</name>
</gene>
<accession>A0A1D9LFN5</accession>
<dbReference type="EMBL" id="CP017707">
    <property type="protein sequence ID" value="AOZ49984.1"/>
    <property type="molecule type" value="Genomic_DNA"/>
</dbReference>